<dbReference type="EMBL" id="LFZN01000208">
    <property type="protein sequence ID" value="KXS95594.1"/>
    <property type="molecule type" value="Genomic_DNA"/>
</dbReference>
<reference evidence="1 2" key="1">
    <citation type="submission" date="2015-07" db="EMBL/GenBank/DDBJ databases">
        <title>Comparative genomics of the Sigatoka disease complex on banana suggests a link between parallel evolutionary changes in Pseudocercospora fijiensis and Pseudocercospora eumusae and increased virulence on the banana host.</title>
        <authorList>
            <person name="Chang T.-C."/>
            <person name="Salvucci A."/>
            <person name="Crous P.W."/>
            <person name="Stergiopoulos I."/>
        </authorList>
    </citation>
    <scope>NUCLEOTIDE SEQUENCE [LARGE SCALE GENOMIC DNA]</scope>
    <source>
        <strain evidence="1 2">CBS 114824</strain>
    </source>
</reference>
<protein>
    <submittedName>
        <fullName evidence="1">Uncharacterized protein</fullName>
    </submittedName>
</protein>
<dbReference type="AlphaFoldDB" id="A0A139GZH2"/>
<evidence type="ECO:0000313" key="2">
    <source>
        <dbReference type="Proteomes" id="UP000070133"/>
    </source>
</evidence>
<dbReference type="Proteomes" id="UP000070133">
    <property type="component" value="Unassembled WGS sequence"/>
</dbReference>
<evidence type="ECO:0000313" key="1">
    <source>
        <dbReference type="EMBL" id="KXS95594.1"/>
    </source>
</evidence>
<comment type="caution">
    <text evidence="1">The sequence shown here is derived from an EMBL/GenBank/DDBJ whole genome shotgun (WGS) entry which is preliminary data.</text>
</comment>
<accession>A0A139GZH2</accession>
<keyword evidence="2" id="KW-1185">Reference proteome</keyword>
<dbReference type="OrthoDB" id="10336588at2759"/>
<organism evidence="1 2">
    <name type="scientific">Pseudocercospora eumusae</name>
    <dbReference type="NCBI Taxonomy" id="321146"/>
    <lineage>
        <taxon>Eukaryota</taxon>
        <taxon>Fungi</taxon>
        <taxon>Dikarya</taxon>
        <taxon>Ascomycota</taxon>
        <taxon>Pezizomycotina</taxon>
        <taxon>Dothideomycetes</taxon>
        <taxon>Dothideomycetidae</taxon>
        <taxon>Mycosphaerellales</taxon>
        <taxon>Mycosphaerellaceae</taxon>
        <taxon>Pseudocercospora</taxon>
    </lineage>
</organism>
<name>A0A139GZH2_9PEZI</name>
<proteinExistence type="predicted"/>
<sequence length="406" mass="45824">MLGIDGSNYKVYAPELRSPRFSTERPTWWAKAKRDGRGTNPDHRRYYTPEWTIAFAFNRIRSINATPGIYGLFAAFVNDQCNYYITIHSQPGDNRLPLRAYQNILKTTILQERNLDSIKTHPSIGTGPLDVLQAINAIDTIRTYRDLRAFSAVHLPGLAAEILPSTSTRFHAVKFAYSGTLDDDEITTHIRLTTSIIKWCHNTPSQDLDFFLRSKWPDMTYTFLDFLLDIRAHPRVYKYFANQLGYASRGESYALQIYQRTMSQVSQYSPLWSIVDHWAKTKVIGADWTTISIAILEKMSRGEYGWFAADVPCEGIEGGCVTWNGVFARFAEGIPLGGWEGGVPMFGPAVTRVGWLAQEMDGESEAVTKVVENGEKRADSVMGLKALDAIEEESGEEDSDENWGEN</sequence>
<gene>
    <name evidence="1" type="ORF">AC578_10114</name>
</gene>